<feature type="domain" description="RanBD1" evidence="10">
    <location>
        <begin position="1723"/>
        <end position="1799"/>
    </location>
</feature>
<feature type="compositionally biased region" description="Basic and acidic residues" evidence="6">
    <location>
        <begin position="1355"/>
        <end position="1368"/>
    </location>
</feature>
<dbReference type="InterPro" id="IPR001789">
    <property type="entry name" value="Sig_transdc_resp-reg_receiver"/>
</dbReference>
<keyword evidence="7" id="KW-0812">Transmembrane</keyword>
<keyword evidence="12" id="KW-1185">Reference proteome</keyword>
<keyword evidence="4" id="KW-0418">Kinase</keyword>
<dbReference type="PANTHER" id="PTHR43047:SF66">
    <property type="entry name" value="HISKA"/>
    <property type="match status" value="1"/>
</dbReference>
<organism evidence="11 12">
    <name type="scientific">Sanghuangporus baumii</name>
    <name type="common">Phellinus baumii</name>
    <dbReference type="NCBI Taxonomy" id="108892"/>
    <lineage>
        <taxon>Eukaryota</taxon>
        <taxon>Fungi</taxon>
        <taxon>Dikarya</taxon>
        <taxon>Basidiomycota</taxon>
        <taxon>Agaricomycotina</taxon>
        <taxon>Agaricomycetes</taxon>
        <taxon>Hymenochaetales</taxon>
        <taxon>Hymenochaetaceae</taxon>
        <taxon>Sanghuangporus</taxon>
    </lineage>
</organism>
<dbReference type="PANTHER" id="PTHR43047">
    <property type="entry name" value="TWO-COMPONENT HISTIDINE PROTEIN KINASE"/>
    <property type="match status" value="1"/>
</dbReference>
<evidence type="ECO:0000256" key="1">
    <source>
        <dbReference type="ARBA" id="ARBA00000085"/>
    </source>
</evidence>
<evidence type="ECO:0000256" key="3">
    <source>
        <dbReference type="ARBA" id="ARBA00022679"/>
    </source>
</evidence>
<dbReference type="SUPFAM" id="SSF52172">
    <property type="entry name" value="CheY-like"/>
    <property type="match status" value="1"/>
</dbReference>
<evidence type="ECO:0000256" key="2">
    <source>
        <dbReference type="ARBA" id="ARBA00012438"/>
    </source>
</evidence>
<dbReference type="SMART" id="SM00448">
    <property type="entry name" value="REC"/>
    <property type="match status" value="1"/>
</dbReference>
<dbReference type="InterPro" id="IPR000156">
    <property type="entry name" value="Ran_bind_dom"/>
</dbReference>
<dbReference type="PROSITE" id="PS50109">
    <property type="entry name" value="HIS_KIN"/>
    <property type="match status" value="1"/>
</dbReference>
<keyword evidence="3" id="KW-0808">Transferase</keyword>
<feature type="compositionally biased region" description="Polar residues" evidence="6">
    <location>
        <begin position="1558"/>
        <end position="1589"/>
    </location>
</feature>
<dbReference type="InterPro" id="IPR004358">
    <property type="entry name" value="Sig_transdc_His_kin-like_C"/>
</dbReference>
<dbReference type="Proteomes" id="UP000757232">
    <property type="component" value="Unassembled WGS sequence"/>
</dbReference>
<feature type="region of interest" description="Disordered" evidence="6">
    <location>
        <begin position="1"/>
        <end position="81"/>
    </location>
</feature>
<dbReference type="InterPro" id="IPR036890">
    <property type="entry name" value="HATPase_C_sf"/>
</dbReference>
<evidence type="ECO:0000256" key="4">
    <source>
        <dbReference type="ARBA" id="ARBA00022777"/>
    </source>
</evidence>
<accession>A0A9Q5N7N1</accession>
<reference evidence="11" key="1">
    <citation type="submission" date="2016-06" db="EMBL/GenBank/DDBJ databases">
        <title>Draft Genome sequence of the fungus Inonotus baumii.</title>
        <authorList>
            <person name="Zhu H."/>
            <person name="Lin W."/>
        </authorList>
    </citation>
    <scope>NUCLEOTIDE SEQUENCE</scope>
    <source>
        <strain evidence="11">821</strain>
    </source>
</reference>
<feature type="compositionally biased region" description="Basic and acidic residues" evidence="6">
    <location>
        <begin position="1229"/>
        <end position="1242"/>
    </location>
</feature>
<dbReference type="InterPro" id="IPR011993">
    <property type="entry name" value="PH-like_dom_sf"/>
</dbReference>
<feature type="transmembrane region" description="Helical" evidence="7">
    <location>
        <begin position="277"/>
        <end position="298"/>
    </location>
</feature>
<dbReference type="CDD" id="cd17546">
    <property type="entry name" value="REC_hyHK_CKI1_RcsC-like"/>
    <property type="match status" value="1"/>
</dbReference>
<feature type="domain" description="Response regulatory" evidence="9">
    <location>
        <begin position="983"/>
        <end position="1128"/>
    </location>
</feature>
<dbReference type="OrthoDB" id="60033at2759"/>
<dbReference type="InterPro" id="IPR011006">
    <property type="entry name" value="CheY-like_superfamily"/>
</dbReference>
<dbReference type="SUPFAM" id="SSF55874">
    <property type="entry name" value="ATPase domain of HSP90 chaperone/DNA topoisomerase II/histidine kinase"/>
    <property type="match status" value="1"/>
</dbReference>
<feature type="compositionally biased region" description="Polar residues" evidence="6">
    <location>
        <begin position="967"/>
        <end position="976"/>
    </location>
</feature>
<keyword evidence="5" id="KW-0597">Phosphoprotein</keyword>
<feature type="transmembrane region" description="Helical" evidence="7">
    <location>
        <begin position="1139"/>
        <end position="1158"/>
    </location>
</feature>
<feature type="region of interest" description="Disordered" evidence="6">
    <location>
        <begin position="157"/>
        <end position="193"/>
    </location>
</feature>
<dbReference type="Pfam" id="PF02518">
    <property type="entry name" value="HATPase_c"/>
    <property type="match status" value="1"/>
</dbReference>
<evidence type="ECO:0000259" key="8">
    <source>
        <dbReference type="PROSITE" id="PS50109"/>
    </source>
</evidence>
<dbReference type="SMART" id="SM00387">
    <property type="entry name" value="HATPase_c"/>
    <property type="match status" value="1"/>
</dbReference>
<dbReference type="InterPro" id="IPR005467">
    <property type="entry name" value="His_kinase_dom"/>
</dbReference>
<keyword evidence="7" id="KW-1133">Transmembrane helix</keyword>
<feature type="compositionally biased region" description="Basic and acidic residues" evidence="6">
    <location>
        <begin position="1464"/>
        <end position="1473"/>
    </location>
</feature>
<feature type="modified residue" description="4-aspartylphosphate" evidence="5">
    <location>
        <position position="1063"/>
    </location>
</feature>
<evidence type="ECO:0000256" key="5">
    <source>
        <dbReference type="PROSITE-ProRule" id="PRU00169"/>
    </source>
</evidence>
<feature type="region of interest" description="Disordered" evidence="6">
    <location>
        <begin position="659"/>
        <end position="679"/>
    </location>
</feature>
<feature type="compositionally biased region" description="Polar residues" evidence="6">
    <location>
        <begin position="1"/>
        <end position="24"/>
    </location>
</feature>
<sequence>MPYFSSVRSATEQKFASGSNQQITAEEHRIISKDISSLNNEDNPLEEKRSPETTGPPPSQRPVDATSLSENTLATRAKQKKSLRFEQGLRVHWARFMRRVGQENETTDSALGESTEQGDAEVFGAWERRADAEEDEADDEKSVDEVVVDRSWGRSGTISESVSDEEDGLKSSGVARTSKSADNSGTSTNGDLDGRNHPSHGFWSFCLLLTIIRWRLWPAAVGFFSPRFPNQKSEEHYKKEIWFQSKPLALWSALFFVINWVLGCALLPRPFSIADNIYFFGVAPVLTLPIPFLVMFDFARDRPYVYNTFVVISTWSWSVYQVIYIYICGYYSGQQKYGLSCGNKDFLSLFYYTSGLQTIALFGLKLNRFPAMLGAIVFLVMSASMVIPFRIGWIRNDLNFLIFQAFLLYIHYMKEVGERRLFLLRDQLKMQFKATQKAQMNERKASESKRRLTSYVFHDKFILVRVPLNTALIAVQNMEASDMIQKDQEVEFSALSGSLSMMSKGAYLTRLVIHGGPDCFFSFCSSVLNDVLDFNRMDSGLLESVSMPYAFHAVMRSMFIPLQLATNARRLKFVTELDNAIDVIARRAVWDSLVAQNKLVVREGIDTFEKELEAYPDEDGVVVGDEMRLRQIVTNLVSNACKFTPAGGTLTVRTRLISPYSSNGTSERQGTRSNTDTSMTAISHARSADIDLEKGEYTGLSAKTLDQHNASHRKRSALDRIIVRIEVSDTGYGIKAKDIAKGKLFSAFNQTEQGRLQGGKGTGLGLALVRHIVSLSGGRLGLQSKVGVGSTFWVELPLGVGKKAAGGTISSGPNSDRAGPTVIASARPKANPTQTTMKSESGSTAVSQAPERSLGNSDTIVGSSNSVGRVSQSSSALKSLMDQGGLVELGTTDSGRIPTRSIGDPSTGTDAGSLVGDLPSPQDQSEVAQRTEEHKGISPAPTGRPSHVDLPERPLFGQTAGVPRSANPASENKSATSLDPPLRILVVDDDQLTRKLMKRMLQRLGCVVSTAENGQIAFDLITGDGSTPASDAGEIPGHAVAASTSTPLRRDFDGPRYELIFLDNQMPVLSGLDLVKKLRDLGRRDFVVGVTGNALISDQEEYQEAGVDYVITKPVFEISLKGMIALAAERRKNVPFLEFFVLALVFALVLLCFGVSLLRTGSRVPVARGRARLLHCTKLVGWPQLLTLSPSTFIMSQQDLQDVQHAPGNDDIESCDAPPTPPSPDDLDTDTKGSRKREREVSLEPATPKADEPASEDTTERRTPAPKKKNRMALDPTKEEDETPPESPTKVSVDLSTSPPYESKVRQISRKVRGMKWDDKERPAPEFSQDTQENIEEPEASNENGDLQPPVEISQDERIVPDDNERAASTEQHAPLADDEPRTPVDIIPDSSKEAGPPPSTTQTVDSDSDEQEKGLKRKMGERQTSTSPEEQTVKAMAEASKRSRDDNEEDANPRERKRPTPPPEEREERTSDRGSQNGSPPAMAAEPVAPQPKVGGFLAYAATFSPFAHAKGPSVFGQKSTPSPSPLAGTSNGSASSLSSAFGIKPSSPFAIPSGNKVGSASKSVFGSPSALSSSNTHSPNNLSTSPAGTKRSGFEAFAAASSPFAAAARSKSPTGAISLARSKSPTRRSAASSINAFKSYAGSGTQSFSAPSPPVKKQRHDSGDDADDDKASTSNVLNATSNGASSEESEEEADKPTFADRLRAEHNTVESHDGSEEDEKPIATEQEVHTGEEQEDTVFQVRGKLYALSEQNAWKERGTGLLKLNVRKSDGGGARLVMRKEAVFTLLLNVPLFKGMRCNLAQDPRYVRFSCIETEKTVHYNIRLSNAKVAGELLEEINANIPSDEPDDSV</sequence>
<dbReference type="InterPro" id="IPR003594">
    <property type="entry name" value="HATPase_dom"/>
</dbReference>
<feature type="transmembrane region" description="Helical" evidence="7">
    <location>
        <begin position="248"/>
        <end position="271"/>
    </location>
</feature>
<feature type="compositionally biased region" description="Polar residues" evidence="6">
    <location>
        <begin position="1613"/>
        <end position="1652"/>
    </location>
</feature>
<dbReference type="Gene3D" id="3.30.565.10">
    <property type="entry name" value="Histidine kinase-like ATPase, C-terminal domain"/>
    <property type="match status" value="1"/>
</dbReference>
<dbReference type="GO" id="GO:0009927">
    <property type="term" value="F:histidine phosphotransfer kinase activity"/>
    <property type="evidence" value="ECO:0007669"/>
    <property type="project" value="TreeGrafter"/>
</dbReference>
<evidence type="ECO:0000256" key="7">
    <source>
        <dbReference type="SAM" id="Phobius"/>
    </source>
</evidence>
<dbReference type="PROSITE" id="PS50110">
    <property type="entry name" value="RESPONSE_REGULATORY"/>
    <property type="match status" value="1"/>
</dbReference>
<evidence type="ECO:0000256" key="6">
    <source>
        <dbReference type="SAM" id="MobiDB-lite"/>
    </source>
</evidence>
<keyword evidence="7" id="KW-0472">Membrane</keyword>
<feature type="compositionally biased region" description="Polar residues" evidence="6">
    <location>
        <begin position="174"/>
        <end position="190"/>
    </location>
</feature>
<comment type="catalytic activity">
    <reaction evidence="1">
        <text>ATP + protein L-histidine = ADP + protein N-phospho-L-histidine.</text>
        <dbReference type="EC" id="2.7.13.3"/>
    </reaction>
</comment>
<feature type="transmembrane region" description="Helical" evidence="7">
    <location>
        <begin position="371"/>
        <end position="391"/>
    </location>
</feature>
<feature type="compositionally biased region" description="Polar residues" evidence="6">
    <location>
        <begin position="1675"/>
        <end position="1686"/>
    </location>
</feature>
<dbReference type="PROSITE" id="PS50196">
    <property type="entry name" value="RANBD1"/>
    <property type="match status" value="1"/>
</dbReference>
<feature type="compositionally biased region" description="Polar residues" evidence="6">
    <location>
        <begin position="831"/>
        <end position="847"/>
    </location>
</feature>
<dbReference type="Gene3D" id="2.30.29.30">
    <property type="entry name" value="Pleckstrin-homology domain (PH domain)/Phosphotyrosine-binding domain (PTB)"/>
    <property type="match status" value="1"/>
</dbReference>
<feature type="compositionally biased region" description="Basic and acidic residues" evidence="6">
    <location>
        <begin position="1315"/>
        <end position="1324"/>
    </location>
</feature>
<dbReference type="Gene3D" id="3.40.50.2300">
    <property type="match status" value="1"/>
</dbReference>
<dbReference type="GO" id="GO:0000155">
    <property type="term" value="F:phosphorelay sensor kinase activity"/>
    <property type="evidence" value="ECO:0007669"/>
    <property type="project" value="TreeGrafter"/>
</dbReference>
<feature type="region of interest" description="Disordered" evidence="6">
    <location>
        <begin position="1607"/>
        <end position="1737"/>
    </location>
</feature>
<feature type="region of interest" description="Disordered" evidence="6">
    <location>
        <begin position="1510"/>
        <end position="1592"/>
    </location>
</feature>
<evidence type="ECO:0000259" key="9">
    <source>
        <dbReference type="PROSITE" id="PS50110"/>
    </source>
</evidence>
<comment type="caution">
    <text evidence="11">The sequence shown here is derived from an EMBL/GenBank/DDBJ whole genome shotgun (WGS) entry which is preliminary data.</text>
</comment>
<feature type="region of interest" description="Disordered" evidence="6">
    <location>
        <begin position="827"/>
        <end position="867"/>
    </location>
</feature>
<feature type="compositionally biased region" description="Basic and acidic residues" evidence="6">
    <location>
        <begin position="1696"/>
        <end position="1734"/>
    </location>
</feature>
<feature type="transmembrane region" description="Helical" evidence="7">
    <location>
        <begin position="305"/>
        <end position="326"/>
    </location>
</feature>
<dbReference type="EC" id="2.7.13.3" evidence="2"/>
<feature type="compositionally biased region" description="Basic and acidic residues" evidence="6">
    <location>
        <begin position="1412"/>
        <end position="1422"/>
    </location>
</feature>
<dbReference type="Pfam" id="PF00072">
    <property type="entry name" value="Response_reg"/>
    <property type="match status" value="1"/>
</dbReference>
<dbReference type="PRINTS" id="PR00344">
    <property type="entry name" value="BCTRLSENSOR"/>
</dbReference>
<gene>
    <name evidence="11" type="ORF">A7U60_g2841</name>
</gene>
<dbReference type="SUPFAM" id="SSF50729">
    <property type="entry name" value="PH domain-like"/>
    <property type="match status" value="1"/>
</dbReference>
<feature type="transmembrane region" description="Helical" evidence="7">
    <location>
        <begin position="346"/>
        <end position="364"/>
    </location>
</feature>
<feature type="region of interest" description="Disordered" evidence="6">
    <location>
        <begin position="1204"/>
        <end position="1491"/>
    </location>
</feature>
<proteinExistence type="predicted"/>
<feature type="region of interest" description="Disordered" evidence="6">
    <location>
        <begin position="887"/>
        <end position="976"/>
    </location>
</feature>
<dbReference type="SMART" id="SM00160">
    <property type="entry name" value="RanBD"/>
    <property type="match status" value="1"/>
</dbReference>
<name>A0A9Q5N7N1_SANBA</name>
<evidence type="ECO:0000313" key="11">
    <source>
        <dbReference type="EMBL" id="OCB89985.1"/>
    </source>
</evidence>
<evidence type="ECO:0000259" key="10">
    <source>
        <dbReference type="PROSITE" id="PS50196"/>
    </source>
</evidence>
<feature type="compositionally biased region" description="Low complexity" evidence="6">
    <location>
        <begin position="1529"/>
        <end position="1544"/>
    </location>
</feature>
<dbReference type="EMBL" id="LNZH02000144">
    <property type="protein sequence ID" value="OCB89985.1"/>
    <property type="molecule type" value="Genomic_DNA"/>
</dbReference>
<evidence type="ECO:0000313" key="12">
    <source>
        <dbReference type="Proteomes" id="UP000757232"/>
    </source>
</evidence>
<dbReference type="GO" id="GO:0005886">
    <property type="term" value="C:plasma membrane"/>
    <property type="evidence" value="ECO:0007669"/>
    <property type="project" value="TreeGrafter"/>
</dbReference>
<dbReference type="Pfam" id="PF00638">
    <property type="entry name" value="Ran_BP1"/>
    <property type="match status" value="1"/>
</dbReference>
<feature type="domain" description="Histidine kinase" evidence="8">
    <location>
        <begin position="622"/>
        <end position="800"/>
    </location>
</feature>
<protein>
    <recommendedName>
        <fullName evidence="2">histidine kinase</fullName>
        <ecNumber evidence="2">2.7.13.3</ecNumber>
    </recommendedName>
</protein>